<comment type="similarity">
    <text evidence="1">Belongs to the AB hydrolase superfamily. AB hydrolase 2 family.</text>
</comment>
<protein>
    <submittedName>
        <fullName evidence="4">Carboxylesterase</fullName>
        <ecNumber evidence="4">3.1.1.1</ecNumber>
    </submittedName>
</protein>
<sequence length="229" mass="25143">MPPILPNITLETGKEPKHSIIWLHGLGADGEDFVPIAEELELPVAVRYIFPHAPMRPVTINGGYVMRAWYDILTGAASAEISANIGRREDSEGIRASQIQIEELIAQERQRGVAAKNIFLAGFSQGGAVVLHTGLRHPEQLGGILALSTYLPLPQTLQAEADACAKVTPIFMAHGHGDPVIPYAFGKASADMLSRQHYELEWHGYDMPHAVCPEEIRDIELWLARRLSG</sequence>
<dbReference type="Proteomes" id="UP000001625">
    <property type="component" value="Chromosome"/>
</dbReference>
<dbReference type="PANTHER" id="PTHR10655">
    <property type="entry name" value="LYSOPHOSPHOLIPASE-RELATED"/>
    <property type="match status" value="1"/>
</dbReference>
<evidence type="ECO:0000313" key="4">
    <source>
        <dbReference type="EMBL" id="ADE12608.1"/>
    </source>
</evidence>
<accession>D5CMD6</accession>
<dbReference type="KEGG" id="slt:Slit_2382"/>
<dbReference type="InterPro" id="IPR003140">
    <property type="entry name" value="PLipase/COase/thioEstase"/>
</dbReference>
<dbReference type="PANTHER" id="PTHR10655:SF17">
    <property type="entry name" value="LYSOPHOSPHOLIPASE-LIKE PROTEIN 1"/>
    <property type="match status" value="1"/>
</dbReference>
<gene>
    <name evidence="4" type="ordered locus">Slit_2382</name>
</gene>
<dbReference type="AlphaFoldDB" id="D5CMD6"/>
<dbReference type="GO" id="GO:0106435">
    <property type="term" value="F:carboxylesterase activity"/>
    <property type="evidence" value="ECO:0007669"/>
    <property type="project" value="UniProtKB-EC"/>
</dbReference>
<keyword evidence="2 4" id="KW-0378">Hydrolase</keyword>
<dbReference type="EC" id="3.1.1.1" evidence="4"/>
<dbReference type="EMBL" id="CP001965">
    <property type="protein sequence ID" value="ADE12608.1"/>
    <property type="molecule type" value="Genomic_DNA"/>
</dbReference>
<evidence type="ECO:0000256" key="2">
    <source>
        <dbReference type="ARBA" id="ARBA00022801"/>
    </source>
</evidence>
<proteinExistence type="inferred from homology"/>
<dbReference type="eggNOG" id="COG0400">
    <property type="taxonomic scope" value="Bacteria"/>
</dbReference>
<dbReference type="RefSeq" id="WP_013030506.1">
    <property type="nucleotide sequence ID" value="NC_013959.1"/>
</dbReference>
<keyword evidence="5" id="KW-1185">Reference proteome</keyword>
<dbReference type="Gene3D" id="3.40.50.1820">
    <property type="entry name" value="alpha/beta hydrolase"/>
    <property type="match status" value="1"/>
</dbReference>
<feature type="domain" description="Phospholipase/carboxylesterase/thioesterase" evidence="3">
    <location>
        <begin position="12"/>
        <end position="223"/>
    </location>
</feature>
<dbReference type="InterPro" id="IPR029058">
    <property type="entry name" value="AB_hydrolase_fold"/>
</dbReference>
<dbReference type="Pfam" id="PF02230">
    <property type="entry name" value="Abhydrolase_2"/>
    <property type="match status" value="1"/>
</dbReference>
<name>D5CMD6_SIDLE</name>
<evidence type="ECO:0000313" key="5">
    <source>
        <dbReference type="Proteomes" id="UP000001625"/>
    </source>
</evidence>
<reference evidence="4 5" key="1">
    <citation type="submission" date="2010-03" db="EMBL/GenBank/DDBJ databases">
        <title>Complete sequence of Sideroxydans lithotrophicus ES-1.</title>
        <authorList>
            <consortium name="US DOE Joint Genome Institute"/>
            <person name="Lucas S."/>
            <person name="Copeland A."/>
            <person name="Lapidus A."/>
            <person name="Cheng J.-F."/>
            <person name="Bruce D."/>
            <person name="Goodwin L."/>
            <person name="Pitluck S."/>
            <person name="Munk A.C."/>
            <person name="Detter J.C."/>
            <person name="Han C."/>
            <person name="Tapia R."/>
            <person name="Larimer F."/>
            <person name="Land M."/>
            <person name="Hauser L."/>
            <person name="Kyrpides N."/>
            <person name="Ivanova N."/>
            <person name="Emerson D."/>
            <person name="Woyke T."/>
        </authorList>
    </citation>
    <scope>NUCLEOTIDE SEQUENCE [LARGE SCALE GENOMIC DNA]</scope>
    <source>
        <strain evidence="4 5">ES-1</strain>
    </source>
</reference>
<dbReference type="HOGENOM" id="CLU_049413_3_2_4"/>
<dbReference type="SUPFAM" id="SSF53474">
    <property type="entry name" value="alpha/beta-Hydrolases"/>
    <property type="match status" value="1"/>
</dbReference>
<dbReference type="STRING" id="580332.Slit_2382"/>
<organism evidence="4 5">
    <name type="scientific">Sideroxydans lithotrophicus (strain ES-1)</name>
    <dbReference type="NCBI Taxonomy" id="580332"/>
    <lineage>
        <taxon>Bacteria</taxon>
        <taxon>Pseudomonadati</taxon>
        <taxon>Pseudomonadota</taxon>
        <taxon>Betaproteobacteria</taxon>
        <taxon>Nitrosomonadales</taxon>
        <taxon>Gallionellaceae</taxon>
        <taxon>Sideroxydans</taxon>
    </lineage>
</organism>
<evidence type="ECO:0000256" key="1">
    <source>
        <dbReference type="ARBA" id="ARBA00006499"/>
    </source>
</evidence>
<dbReference type="OrthoDB" id="9801763at2"/>
<dbReference type="InterPro" id="IPR050565">
    <property type="entry name" value="LYPA1-2/EST-like"/>
</dbReference>
<evidence type="ECO:0000259" key="3">
    <source>
        <dbReference type="Pfam" id="PF02230"/>
    </source>
</evidence>